<reference evidence="2" key="1">
    <citation type="journal article" date="2008" name="J. Bacteriol.">
        <title>Genetic and functional properties of the self-transmissible Yersinia enterocolitica plasmid pYE854, which mobilizes the virulence plasmid pYV.</title>
        <authorList>
            <person name="Hammerl J.A."/>
            <person name="Klein I."/>
            <person name="Lanka E."/>
            <person name="Appel B."/>
            <person name="Hertwig S."/>
        </authorList>
    </citation>
    <scope>NUCLEOTIDE SEQUENCE [LARGE SCALE GENOMIC DNA]</scope>
    <source>
        <strain evidence="2">29854</strain>
        <plasmid evidence="2">pYE854</plasmid>
    </source>
</reference>
<keyword evidence="1" id="KW-0812">Transmembrane</keyword>
<protein>
    <submittedName>
        <fullName evidence="2">Uncharacterized protein</fullName>
    </submittedName>
</protein>
<feature type="transmembrane region" description="Helical" evidence="1">
    <location>
        <begin position="33"/>
        <end position="54"/>
    </location>
</feature>
<keyword evidence="1" id="KW-0472">Membrane</keyword>
<organism evidence="2">
    <name type="scientific">Yersinia enterocolitica</name>
    <dbReference type="NCBI Taxonomy" id="630"/>
    <lineage>
        <taxon>Bacteria</taxon>
        <taxon>Pseudomonadati</taxon>
        <taxon>Pseudomonadota</taxon>
        <taxon>Gammaproteobacteria</taxon>
        <taxon>Enterobacterales</taxon>
        <taxon>Yersiniaceae</taxon>
        <taxon>Yersinia</taxon>
    </lineage>
</organism>
<dbReference type="EMBL" id="AM905950">
    <property type="protein sequence ID" value="CAP20226.1"/>
    <property type="molecule type" value="Genomic_DNA"/>
</dbReference>
<keyword evidence="2" id="KW-0614">Plasmid</keyword>
<dbReference type="AlphaFoldDB" id="B0RKX7"/>
<sequence>MNFALFTPTAFPSCISLFNSANSADVEILFSSATVIFLLQLCVKAMLAMFIAPLSL</sequence>
<evidence type="ECO:0000256" key="1">
    <source>
        <dbReference type="SAM" id="Phobius"/>
    </source>
</evidence>
<accession>B0RKX7</accession>
<proteinExistence type="predicted"/>
<evidence type="ECO:0000313" key="2">
    <source>
        <dbReference type="EMBL" id="CAP20226.1"/>
    </source>
</evidence>
<geneLocation type="plasmid" evidence="2">
    <name>pYE854</name>
</geneLocation>
<name>B0RKX7_YEREN</name>
<keyword evidence="1" id="KW-1133">Transmembrane helix</keyword>